<dbReference type="InterPro" id="IPR036097">
    <property type="entry name" value="HisK_dim/P_sf"/>
</dbReference>
<dbReference type="SMART" id="SM00387">
    <property type="entry name" value="HATPase_c"/>
    <property type="match status" value="1"/>
</dbReference>
<dbReference type="PANTHER" id="PTHR43395">
    <property type="entry name" value="SENSOR HISTIDINE KINASE CHEA"/>
    <property type="match status" value="1"/>
</dbReference>
<reference evidence="18" key="1">
    <citation type="journal article" date="2020" name="mSystems">
        <title>Genome- and Community-Level Interaction Insights into Carbon Utilization and Element Cycling Functions of Hydrothermarchaeota in Hydrothermal Sediment.</title>
        <authorList>
            <person name="Zhou Z."/>
            <person name="Liu Y."/>
            <person name="Xu W."/>
            <person name="Pan J."/>
            <person name="Luo Z.H."/>
            <person name="Li M."/>
        </authorList>
    </citation>
    <scope>NUCLEOTIDE SEQUENCE [LARGE SCALE GENOMIC DNA]</scope>
    <source>
        <strain evidence="18">SpSt-82</strain>
    </source>
</reference>
<dbReference type="Gene3D" id="3.30.565.10">
    <property type="entry name" value="Histidine kinase-like ATPase, C-terminal domain"/>
    <property type="match status" value="1"/>
</dbReference>
<evidence type="ECO:0000259" key="15">
    <source>
        <dbReference type="PROSITE" id="PS50109"/>
    </source>
</evidence>
<dbReference type="Pfam" id="PF01584">
    <property type="entry name" value="CheW"/>
    <property type="match status" value="1"/>
</dbReference>
<dbReference type="SMART" id="SM00260">
    <property type="entry name" value="CheW"/>
    <property type="match status" value="1"/>
</dbReference>
<keyword evidence="4" id="KW-0145">Chemotaxis</keyword>
<evidence type="ECO:0000256" key="2">
    <source>
        <dbReference type="ARBA" id="ARBA00012438"/>
    </source>
</evidence>
<dbReference type="InterPro" id="IPR005467">
    <property type="entry name" value="His_kinase_dom"/>
</dbReference>
<dbReference type="InterPro" id="IPR008207">
    <property type="entry name" value="Sig_transdc_His_kin_Hpt_dom"/>
</dbReference>
<feature type="compositionally biased region" description="Polar residues" evidence="14">
    <location>
        <begin position="402"/>
        <end position="418"/>
    </location>
</feature>
<dbReference type="GO" id="GO:0005737">
    <property type="term" value="C:cytoplasm"/>
    <property type="evidence" value="ECO:0007669"/>
    <property type="project" value="InterPro"/>
</dbReference>
<feature type="domain" description="HPt" evidence="17">
    <location>
        <begin position="6"/>
        <end position="109"/>
    </location>
</feature>
<feature type="coiled-coil region" evidence="13">
    <location>
        <begin position="163"/>
        <end position="190"/>
    </location>
</feature>
<dbReference type="InterPro" id="IPR004105">
    <property type="entry name" value="CheA-like_dim"/>
</dbReference>
<dbReference type="InterPro" id="IPR002545">
    <property type="entry name" value="CheW-lke_dom"/>
</dbReference>
<evidence type="ECO:0000256" key="7">
    <source>
        <dbReference type="ARBA" id="ARBA00022741"/>
    </source>
</evidence>
<dbReference type="EC" id="2.7.13.3" evidence="2"/>
<dbReference type="SMART" id="SM00073">
    <property type="entry name" value="HPT"/>
    <property type="match status" value="2"/>
</dbReference>
<keyword evidence="10" id="KW-0902">Two-component regulatory system</keyword>
<evidence type="ECO:0000259" key="17">
    <source>
        <dbReference type="PROSITE" id="PS50894"/>
    </source>
</evidence>
<feature type="region of interest" description="Disordered" evidence="14">
    <location>
        <begin position="399"/>
        <end position="419"/>
    </location>
</feature>
<name>A0A7V4WMH7_9BACT</name>
<dbReference type="PANTHER" id="PTHR43395:SF10">
    <property type="entry name" value="CHEMOTAXIS PROTEIN CHEA"/>
    <property type="match status" value="1"/>
</dbReference>
<dbReference type="Gene3D" id="1.20.120.160">
    <property type="entry name" value="HPT domain"/>
    <property type="match status" value="2"/>
</dbReference>
<dbReference type="SUPFAM" id="SSF47226">
    <property type="entry name" value="Histidine-containing phosphotransfer domain, HPT domain"/>
    <property type="match status" value="2"/>
</dbReference>
<dbReference type="Pfam" id="PF01627">
    <property type="entry name" value="Hpt"/>
    <property type="match status" value="1"/>
</dbReference>
<dbReference type="InterPro" id="IPR003594">
    <property type="entry name" value="HATPase_dom"/>
</dbReference>
<evidence type="ECO:0000256" key="11">
    <source>
        <dbReference type="ARBA" id="ARBA00035100"/>
    </source>
</evidence>
<evidence type="ECO:0000256" key="14">
    <source>
        <dbReference type="SAM" id="MobiDB-lite"/>
    </source>
</evidence>
<comment type="caution">
    <text evidence="18">The sequence shown here is derived from an EMBL/GenBank/DDBJ whole genome shotgun (WGS) entry which is preliminary data.</text>
</comment>
<keyword evidence="5 12" id="KW-0597">Phosphoprotein</keyword>
<dbReference type="GO" id="GO:0006935">
    <property type="term" value="P:chemotaxis"/>
    <property type="evidence" value="ECO:0007669"/>
    <property type="project" value="InterPro"/>
</dbReference>
<keyword evidence="9" id="KW-0067">ATP-binding</keyword>
<dbReference type="SUPFAM" id="SSF50341">
    <property type="entry name" value="CheW-like"/>
    <property type="match status" value="1"/>
</dbReference>
<dbReference type="Pfam" id="PF02895">
    <property type="entry name" value="H-kinase_dim"/>
    <property type="match status" value="1"/>
</dbReference>
<dbReference type="Gene3D" id="1.10.287.560">
    <property type="entry name" value="Histidine kinase CheA-like, homodimeric domain"/>
    <property type="match status" value="1"/>
</dbReference>
<gene>
    <name evidence="18" type="ORF">ENW11_11735</name>
</gene>
<evidence type="ECO:0000256" key="1">
    <source>
        <dbReference type="ARBA" id="ARBA00000085"/>
    </source>
</evidence>
<dbReference type="InterPro" id="IPR051315">
    <property type="entry name" value="Bact_Chemotaxis_CheA"/>
</dbReference>
<dbReference type="CDD" id="cd16916">
    <property type="entry name" value="HATPase_CheA-like"/>
    <property type="match status" value="1"/>
</dbReference>
<dbReference type="InterPro" id="IPR004358">
    <property type="entry name" value="Sig_transdc_His_kin-like_C"/>
</dbReference>
<dbReference type="SMART" id="SM01231">
    <property type="entry name" value="H-kinase_dim"/>
    <property type="match status" value="1"/>
</dbReference>
<dbReference type="InterPro" id="IPR036890">
    <property type="entry name" value="HATPase_C_sf"/>
</dbReference>
<dbReference type="PROSITE" id="PS50109">
    <property type="entry name" value="HIS_KIN"/>
    <property type="match status" value="1"/>
</dbReference>
<comment type="function">
    <text evidence="11">Involved in the transmission of sensory signals from the chemoreceptors to the flagellar motors. CheA is autophosphorylated; it can transfer its phosphate group to either CheB or CheY.</text>
</comment>
<dbReference type="InterPro" id="IPR036061">
    <property type="entry name" value="CheW-like_dom_sf"/>
</dbReference>
<organism evidence="18">
    <name type="scientific">Candidatus Caldatribacterium saccharofermentans</name>
    <dbReference type="NCBI Taxonomy" id="1454753"/>
    <lineage>
        <taxon>Bacteria</taxon>
        <taxon>Pseudomonadati</taxon>
        <taxon>Atribacterota</taxon>
        <taxon>Atribacteria</taxon>
        <taxon>Atribacterales</taxon>
        <taxon>Candidatus Caldatribacteriaceae</taxon>
        <taxon>Candidatus Caldatribacterium</taxon>
    </lineage>
</organism>
<evidence type="ECO:0000256" key="10">
    <source>
        <dbReference type="ARBA" id="ARBA00023012"/>
    </source>
</evidence>
<sequence>MIAVRFSPEDVEILVGILEEAPDYLSNIEEQILALEKSQEEELLDSIFRSFHSLKGIAGFANLVPIVEVCHRAEDLIKELKSGKRTKSPALIDALLEAADFVNRVLHRLREATAGYSGGVLEVDFEDLGEKDVLAKIEQIPPEEQRTGEPEESLPAIDRAFAEETLHDFLAELEDNLVQAEEALLALERSPESETVSTLMRAFHSMKGGARLVLSLVPQKAQEHFLRAIEEIAHRLEDHFQEILEGKATITAEVCEEAYRGIDLVRELSRLLKTGASGAPWEAVNAFLQPQREQRSEEVRTQPESGTGALEAFGNIIEQFLELLDDKLRSPSLVGEELQRLAEVVQRGLVRLGRENDVPLVEEVLKKSQGGDTEALKNLREQLARLFEDIQAAKDSACREGTAQQTSPARTPLQQGTAHTVRVDSEKLERMLNLVGELLALKNATRSFVKQMERDSSPLLPEAKNIASGLERLSADFQSMVFSLRMVPIGELFSRYRRTVRDLAKSLGKKVTLLIEGGETELDRTVIEKLSDPLTHLVRNAVDHGIEPPEEREHLGKPPEGTIILRAYYRGAYTFVEVEDDGRGVDVQAVRVKAVERGLVSSDDVLRLSDEEVLSFLFLPGFSTARIVSDVSGRGVGMDVVKTNIESMGGQVGIESMPQRGTRIWMRIPLSLLVVRGLMVRIAHERYILPLEFVRETVKVPPERVREYFNGRFVEVRGEILPLVVAEEVLFDTRVDLRGKGFDFNLVPLVVLGGEGETCAVAVDAFLEEGEYLMKAVPEYMRGNGVVSGVTIMGDGSIVVILNPPQLLQW</sequence>
<keyword evidence="13" id="KW-0175">Coiled coil</keyword>
<dbReference type="Gene3D" id="2.30.30.40">
    <property type="entry name" value="SH3 Domains"/>
    <property type="match status" value="1"/>
</dbReference>
<dbReference type="FunFam" id="3.30.565.10:FF:000016">
    <property type="entry name" value="Chemotaxis protein CheA, putative"/>
    <property type="match status" value="1"/>
</dbReference>
<dbReference type="AlphaFoldDB" id="A0A7V4WMH7"/>
<evidence type="ECO:0000256" key="3">
    <source>
        <dbReference type="ARBA" id="ARBA00021495"/>
    </source>
</evidence>
<dbReference type="EMBL" id="DTIY01000097">
    <property type="protein sequence ID" value="HGY40457.1"/>
    <property type="molecule type" value="Genomic_DNA"/>
</dbReference>
<evidence type="ECO:0000256" key="8">
    <source>
        <dbReference type="ARBA" id="ARBA00022777"/>
    </source>
</evidence>
<dbReference type="InterPro" id="IPR037006">
    <property type="entry name" value="CheA-like_homodim_sf"/>
</dbReference>
<dbReference type="CDD" id="cd00088">
    <property type="entry name" value="HPT"/>
    <property type="match status" value="2"/>
</dbReference>
<dbReference type="SUPFAM" id="SSF55874">
    <property type="entry name" value="ATPase domain of HSP90 chaperone/DNA topoisomerase II/histidine kinase"/>
    <property type="match status" value="1"/>
</dbReference>
<dbReference type="GO" id="GO:0000155">
    <property type="term" value="F:phosphorelay sensor kinase activity"/>
    <property type="evidence" value="ECO:0007669"/>
    <property type="project" value="InterPro"/>
</dbReference>
<proteinExistence type="predicted"/>
<evidence type="ECO:0000256" key="9">
    <source>
        <dbReference type="ARBA" id="ARBA00022840"/>
    </source>
</evidence>
<evidence type="ECO:0000256" key="4">
    <source>
        <dbReference type="ARBA" id="ARBA00022500"/>
    </source>
</evidence>
<feature type="modified residue" description="Phosphohistidine" evidence="12">
    <location>
        <position position="52"/>
    </location>
</feature>
<dbReference type="InterPro" id="IPR036641">
    <property type="entry name" value="HPT_dom_sf"/>
</dbReference>
<protein>
    <recommendedName>
        <fullName evidence="3">Chemotaxis protein CheA</fullName>
        <ecNumber evidence="2">2.7.13.3</ecNumber>
    </recommendedName>
</protein>
<dbReference type="Pfam" id="PF02518">
    <property type="entry name" value="HATPase_c"/>
    <property type="match status" value="1"/>
</dbReference>
<dbReference type="SUPFAM" id="SSF47384">
    <property type="entry name" value="Homodimeric domain of signal transducing histidine kinase"/>
    <property type="match status" value="1"/>
</dbReference>
<keyword evidence="6" id="KW-0808">Transferase</keyword>
<dbReference type="PRINTS" id="PR00344">
    <property type="entry name" value="BCTRLSENSOR"/>
</dbReference>
<feature type="domain" description="Histidine kinase" evidence="15">
    <location>
        <begin position="416"/>
        <end position="672"/>
    </location>
</feature>
<evidence type="ECO:0000256" key="12">
    <source>
        <dbReference type="PROSITE-ProRule" id="PRU00110"/>
    </source>
</evidence>
<comment type="catalytic activity">
    <reaction evidence="1">
        <text>ATP + protein L-histidine = ADP + protein N-phospho-L-histidine.</text>
        <dbReference type="EC" id="2.7.13.3"/>
    </reaction>
</comment>
<keyword evidence="7" id="KW-0547">Nucleotide-binding</keyword>
<evidence type="ECO:0000256" key="13">
    <source>
        <dbReference type="SAM" id="Coils"/>
    </source>
</evidence>
<evidence type="ECO:0000256" key="6">
    <source>
        <dbReference type="ARBA" id="ARBA00022679"/>
    </source>
</evidence>
<evidence type="ECO:0000313" key="18">
    <source>
        <dbReference type="EMBL" id="HGY40457.1"/>
    </source>
</evidence>
<dbReference type="PROSITE" id="PS50851">
    <property type="entry name" value="CHEW"/>
    <property type="match status" value="1"/>
</dbReference>
<keyword evidence="8" id="KW-0418">Kinase</keyword>
<accession>A0A7V4WMH7</accession>
<dbReference type="PROSITE" id="PS50894">
    <property type="entry name" value="HPT"/>
    <property type="match status" value="1"/>
</dbReference>
<evidence type="ECO:0000259" key="16">
    <source>
        <dbReference type="PROSITE" id="PS50851"/>
    </source>
</evidence>
<feature type="domain" description="CheW-like" evidence="16">
    <location>
        <begin position="674"/>
        <end position="810"/>
    </location>
</feature>
<evidence type="ECO:0000256" key="5">
    <source>
        <dbReference type="ARBA" id="ARBA00022553"/>
    </source>
</evidence>